<feature type="chain" id="PRO_5004157247" evidence="1">
    <location>
        <begin position="20"/>
        <end position="722"/>
    </location>
</feature>
<evidence type="ECO:0000313" key="2">
    <source>
        <dbReference type="EMBL" id="BAA22658.1"/>
    </source>
</evidence>
<dbReference type="EMBL" id="AB007512">
    <property type="protein sequence ID" value="BAA22658.1"/>
    <property type="molecule type" value="mRNA"/>
</dbReference>
<dbReference type="PIR" id="T00049">
    <property type="entry name" value="T00049"/>
</dbReference>
<protein>
    <submittedName>
        <fullName evidence="2">A74 protein</fullName>
    </submittedName>
</protein>
<accession>O15983</accession>
<dbReference type="InterPro" id="IPR016024">
    <property type="entry name" value="ARM-type_fold"/>
</dbReference>
<keyword evidence="1" id="KW-0732">Signal</keyword>
<name>O15983_HALRO</name>
<reference evidence="2" key="1">
    <citation type="journal article" date="1997" name="J. Biol. Chem.">
        <title>Cloning and tyrosine phosphorylation of a novel invertebrate immunocyte protein containing immunoreceptor tyrosine-based activation motifs.</title>
        <authorList>
            <person name="Takahashi H."/>
            <person name="Ishikawa G."/>
            <person name="Ueki K."/>
            <person name="Azumi K."/>
            <person name="Yokosawa H."/>
        </authorList>
    </citation>
    <scope>NUCLEOTIDE SEQUENCE</scope>
</reference>
<sequence length="722" mass="78921">MLLSRVCLLTLIAITGTSAAVTQCQAGFNATLAGLPFFSWHTASCSSVGTQNCFGQQFSFVLAGLEVKIRFGGCIASAISSQFSCESLFGPDSTYDPAALLAFIPQLQKEFEGFVRVFQSNSQVKIRELFSSGQSTNEFVAGFMKLLRNFGFQTTELQKLQPQIASLFASAFNTSTGTAAVSEFLTALGNLDTVINTQFTANLDKFFTNFGIMLNAELLPLRDNLPGLVRSLINDNWNITLYYDLIFPVLADINPANATKTVEDVIQTLNSTLQIPVSYNLNPLLDSLPQLVGQLVAGNTNYTNIWGLDLLKAYSEKNEVTTNLSSAITNFLTSLSLPLTHDLQTVIDYIPGYFYLYFPLKKTEINNAYVTITAAINSISITNPGVTAAETEMSKFILLLLNKTNTQTPPCVRPVIINLSKLLYDLMPGNQAYLDTFFTTLSTNFQNFPQYDIGLTIISLINNLNGTVPSEARPLLNTVQGIINAASQNPFNANLLFTAFEIVINAYKTEFPNSPIPDIVQRYVNYIKSLLSPATTGEQQLQLALEGQLIGIDLSFAIYNLTSSSPFCVNLTDALLDASPQYNIYIKLMSQLDPEDVKQLVRDIFTWATSNPSQLTVDSFVTAINGTVHKITSTIRNAITDIRSLVAPQSCRYNTCDQNDCNSQAFVSSITPVTKPPTATTTPKLTTIGEDIVTTTAGSNCLTSTSLFVMALAMITRNLIFG</sequence>
<feature type="signal peptide" evidence="1">
    <location>
        <begin position="1"/>
        <end position="19"/>
    </location>
</feature>
<organism evidence="2">
    <name type="scientific">Halocynthia roretzi</name>
    <name type="common">Sea squirt</name>
    <name type="synonym">Cynthia roretzi</name>
    <dbReference type="NCBI Taxonomy" id="7729"/>
    <lineage>
        <taxon>Eukaryota</taxon>
        <taxon>Metazoa</taxon>
        <taxon>Chordata</taxon>
        <taxon>Tunicata</taxon>
        <taxon>Ascidiacea</taxon>
        <taxon>Stolidobranchia</taxon>
        <taxon>Pyuridae</taxon>
        <taxon>Halocynthia</taxon>
    </lineage>
</organism>
<evidence type="ECO:0000256" key="1">
    <source>
        <dbReference type="SAM" id="SignalP"/>
    </source>
</evidence>
<gene>
    <name evidence="2" type="primary">A74</name>
</gene>
<dbReference type="SUPFAM" id="SSF48371">
    <property type="entry name" value="ARM repeat"/>
    <property type="match status" value="1"/>
</dbReference>
<proteinExistence type="evidence at transcript level"/>
<dbReference type="AlphaFoldDB" id="O15983"/>